<evidence type="ECO:0000313" key="2">
    <source>
        <dbReference type="Proteomes" id="UP000830395"/>
    </source>
</evidence>
<sequence>MVEQRETRVVRCGGSKISFRAPVITTDSSSQEAGPAGIRVGRRRWRGGSHVTVEFRGQRRTSRQGKMVEQRETRVVRCGGSKISFRAPVITTDSRFLLCASGDSVKVFSTSTEECVHVLDGHTDQISGVALNPANHLQVFSCSLDGTVRLWDFTDGILIKTFVIGYPIFSIYVSEKHVGVIFIIIPMASEKSTECFQLVAVHLPKTLEQEVEVTELSAVFSDISSKPSCTAIGREGEYLASVKGLQLHVFFFRKQKTFRFSLKATDKKGARNAFTCVACHPKDDCIATGHEDGKIRLWRNFNQKKEYTYSTQHWHHDAVNCLGFTPEGTHLLSGGMESVLVQWHCAEVNKKDFLPRLGGAISHIAVSADGQTYSTSHSDNKITIIHCSFKVSAVIQGLVHGDGVHTDLMIDPRSKALVLSGKPGHLQFYSLQRDKQLYSLDIVQQEYIYEAGLSQFDVVKAAFDVRGSWLATVEERSGKDSSLEFSLKLWGYDEKAQSFELNTTITAAHNDAITAACFSPATETTMLVTTAKDGQFKVWLLGSDSDTQKEQASWSCDFVGSYHGLRPTNCCFSADGSLLAVSFGEVVTVWSVDTWGLLTTLCQPPGAIRDLCFGRLSCSKYLLGTTTKNVLCCWNLLTCSLEWSTSMDVCMLRSDPLSENMAAFCHHSGNTDLFVFKPSEPRPLFTQKAVCSGKVQRSVFAPRDEPLDSCDERTQWLNRSRLYFLTENMDLLTFSTRTEDERILNSRKQLLVDDSVAVTPFYLLLGKHNPAQEKKDSASGQAPDRAQLPQGSAAIKELLHTPAHVLPAASVLCSMFVKSLLISNGTREEKEPLEQEVESEKEEVDSEEEMETSERKQEVRSLGSALEPSLQLSKEEEKELRSVRKTDFSWVSSYVNS</sequence>
<accession>A0ACC5YBK9</accession>
<name>A0ACC5YBK9_9TELE</name>
<organism evidence="1 2">
    <name type="scientific">Pangasius djambal</name>
    <dbReference type="NCBI Taxonomy" id="1691987"/>
    <lineage>
        <taxon>Eukaryota</taxon>
        <taxon>Metazoa</taxon>
        <taxon>Chordata</taxon>
        <taxon>Craniata</taxon>
        <taxon>Vertebrata</taxon>
        <taxon>Euteleostomi</taxon>
        <taxon>Actinopterygii</taxon>
        <taxon>Neopterygii</taxon>
        <taxon>Teleostei</taxon>
        <taxon>Ostariophysi</taxon>
        <taxon>Siluriformes</taxon>
        <taxon>Pangasiidae</taxon>
        <taxon>Pangasius</taxon>
    </lineage>
</organism>
<keyword evidence="2" id="KW-1185">Reference proteome</keyword>
<protein>
    <submittedName>
        <fullName evidence="1">Uncharacterized protein</fullName>
    </submittedName>
</protein>
<comment type="caution">
    <text evidence="1">The sequence shown here is derived from an EMBL/GenBank/DDBJ whole genome shotgun (WGS) entry which is preliminary data.</text>
</comment>
<dbReference type="Proteomes" id="UP000830395">
    <property type="component" value="Chromosome 5"/>
</dbReference>
<reference evidence="1" key="1">
    <citation type="submission" date="2020-02" db="EMBL/GenBank/DDBJ databases">
        <title>Genome sequencing of the panga catfish, Pangasius djambal.</title>
        <authorList>
            <person name="Wen M."/>
            <person name="Zahm M."/>
            <person name="Roques C."/>
            <person name="Cabau C."/>
            <person name="Klopp C."/>
            <person name="Donnadieu C."/>
            <person name="Jouanno E."/>
            <person name="Avarre J.-C."/>
            <person name="Campet M."/>
            <person name="Ha T."/>
            <person name="Dugue R."/>
            <person name="Lampietro C."/>
            <person name="Louis A."/>
            <person name="Herpin A."/>
            <person name="Echchiki A."/>
            <person name="Berthelot C."/>
            <person name="Parey E."/>
            <person name="Roest-Crollius H."/>
            <person name="Braasch I."/>
            <person name="Postlethwait J.H."/>
            <person name="Bobe J."/>
            <person name="Montfort J."/>
            <person name="Bouchez O."/>
            <person name="Begum T."/>
            <person name="Schartl M."/>
            <person name="Gustiano R."/>
            <person name="Guiguen Y."/>
        </authorList>
    </citation>
    <scope>NUCLEOTIDE SEQUENCE</scope>
    <source>
        <strain evidence="1">Pdj_M5554</strain>
    </source>
</reference>
<gene>
    <name evidence="1" type="ORF">PDJAM_G00216940</name>
</gene>
<dbReference type="EMBL" id="CM040979">
    <property type="protein sequence ID" value="MCJ8732938.1"/>
    <property type="molecule type" value="Genomic_DNA"/>
</dbReference>
<proteinExistence type="predicted"/>
<evidence type="ECO:0000313" key="1">
    <source>
        <dbReference type="EMBL" id="MCJ8732938.1"/>
    </source>
</evidence>